<protein>
    <submittedName>
        <fullName evidence="2">Membrane protein</fullName>
    </submittedName>
</protein>
<keyword evidence="3" id="KW-1185">Reference proteome</keyword>
<gene>
    <name evidence="2" type="ORF">AW11_00533</name>
</gene>
<feature type="transmembrane region" description="Helical" evidence="1">
    <location>
        <begin position="25"/>
        <end position="58"/>
    </location>
</feature>
<reference evidence="2" key="1">
    <citation type="submission" date="2014-02" db="EMBL/GenBank/DDBJ databases">
        <title>Expanding our view of genomic diversity in Candidatus Accumulibacter clades.</title>
        <authorList>
            <person name="Skennerton C.T."/>
            <person name="Barr J.J."/>
            <person name="Slater F.R."/>
            <person name="Bond P.L."/>
            <person name="Tyson G.W."/>
        </authorList>
    </citation>
    <scope>NUCLEOTIDE SEQUENCE [LARGE SCALE GENOMIC DNA]</scope>
</reference>
<dbReference type="eggNOG" id="COG3671">
    <property type="taxonomic scope" value="Bacteria"/>
</dbReference>
<dbReference type="AlphaFoldDB" id="A0A011PTE7"/>
<name>A0A011PTE7_ACCRE</name>
<evidence type="ECO:0000313" key="3">
    <source>
        <dbReference type="Proteomes" id="UP000022141"/>
    </source>
</evidence>
<comment type="caution">
    <text evidence="2">The sequence shown here is derived from an EMBL/GenBank/DDBJ whole genome shotgun (WGS) entry which is preliminary data.</text>
</comment>
<accession>A0A011PTE7</accession>
<dbReference type="STRING" id="1454004.AW11_00533"/>
<evidence type="ECO:0000313" key="2">
    <source>
        <dbReference type="EMBL" id="EXI90676.1"/>
    </source>
</evidence>
<dbReference type="PATRIC" id="fig|1454004.3.peg.553"/>
<keyword evidence="1" id="KW-1133">Transmembrane helix</keyword>
<sequence length="133" mass="14886">MSNDLIPDSYLEGERAWCHVIYGLHALAVVIGVAGAASVAGAFVFGVPSLIAVVLNYVKRSDVRGTWLESHYRWQIRTFWFTALWLLVYGLLIITIIFIPIAWLLIVILGVWVGYRVVRGWLALSGRRTIDAA</sequence>
<dbReference type="EMBL" id="JEMY01000004">
    <property type="protein sequence ID" value="EXI90676.1"/>
    <property type="molecule type" value="Genomic_DNA"/>
</dbReference>
<keyword evidence="1" id="KW-0472">Membrane</keyword>
<dbReference type="Proteomes" id="UP000022141">
    <property type="component" value="Unassembled WGS sequence"/>
</dbReference>
<keyword evidence="1" id="KW-0812">Transmembrane</keyword>
<evidence type="ECO:0000256" key="1">
    <source>
        <dbReference type="SAM" id="Phobius"/>
    </source>
</evidence>
<feature type="transmembrane region" description="Helical" evidence="1">
    <location>
        <begin position="79"/>
        <end position="112"/>
    </location>
</feature>
<proteinExistence type="predicted"/>
<organism evidence="2 3">
    <name type="scientific">Accumulibacter regalis</name>
    <dbReference type="NCBI Taxonomy" id="522306"/>
    <lineage>
        <taxon>Bacteria</taxon>
        <taxon>Pseudomonadati</taxon>
        <taxon>Pseudomonadota</taxon>
        <taxon>Betaproteobacteria</taxon>
        <taxon>Candidatus Accumulibacter</taxon>
    </lineage>
</organism>